<dbReference type="Ensembl" id="ENSONIT00000050537.1">
    <property type="protein sequence ID" value="ENSONIP00000047775.1"/>
    <property type="gene ID" value="ENSONIG00000005047.2"/>
</dbReference>
<accession>A0A669CKC2</accession>
<keyword evidence="5" id="KW-1185">Reference proteome</keyword>
<keyword evidence="2" id="KW-0508">mRNA splicing</keyword>
<sequence length="260" mass="29665">MLLLVWGKEEVNVCYSVDNILEALCAFLRTASHWLQSSSVIPLTTRLRPCSSDLRNDWILCKASCPMSVKEDGPFPVEQALAPTVVESNVPERTRRRGEYSARVCGREITVSFFCPPSPLKQQEQTKPDFRGVSQSLLIIRRREARSRKFFFSFFVFFLFSLKEDSVLRGGLFSALAAKMMVGEVEVKERPRPSPDYLMQLLNEKKLMTSLPNLCGIFTHLERLLDEGHSWESCQHSGGQTVCCPLWCVCGKLVFREQLF</sequence>
<reference evidence="5" key="1">
    <citation type="submission" date="2012-01" db="EMBL/GenBank/DDBJ databases">
        <title>The Genome Sequence of Oreochromis niloticus (Nile Tilapia).</title>
        <authorList>
            <consortium name="Broad Institute Genome Assembly Team"/>
            <consortium name="Broad Institute Sequencing Platform"/>
            <person name="Di Palma F."/>
            <person name="Johnson J."/>
            <person name="Lander E.S."/>
            <person name="Lindblad-Toh K."/>
        </authorList>
    </citation>
    <scope>NUCLEOTIDE SEQUENCE [LARGE SCALE GENOMIC DNA]</scope>
</reference>
<evidence type="ECO:0000256" key="1">
    <source>
        <dbReference type="ARBA" id="ARBA00022664"/>
    </source>
</evidence>
<gene>
    <name evidence="4" type="primary">qkia</name>
</gene>
<dbReference type="GO" id="GO:0008380">
    <property type="term" value="P:RNA splicing"/>
    <property type="evidence" value="ECO:0007669"/>
    <property type="project" value="UniProtKB-KW"/>
</dbReference>
<dbReference type="Pfam" id="PF16544">
    <property type="entry name" value="STAR_dimer"/>
    <property type="match status" value="1"/>
</dbReference>
<dbReference type="AlphaFoldDB" id="A0A669CKC2"/>
<reference evidence="4" key="3">
    <citation type="submission" date="2025-09" db="UniProtKB">
        <authorList>
            <consortium name="Ensembl"/>
        </authorList>
    </citation>
    <scope>IDENTIFICATION</scope>
</reference>
<evidence type="ECO:0000256" key="2">
    <source>
        <dbReference type="ARBA" id="ARBA00023187"/>
    </source>
</evidence>
<reference evidence="4" key="2">
    <citation type="submission" date="2025-08" db="UniProtKB">
        <authorList>
            <consortium name="Ensembl"/>
        </authorList>
    </citation>
    <scope>IDENTIFICATION</scope>
</reference>
<dbReference type="InterPro" id="IPR032377">
    <property type="entry name" value="STAR_dimer"/>
</dbReference>
<dbReference type="Gene3D" id="1.20.5.4010">
    <property type="match status" value="1"/>
</dbReference>
<dbReference type="FunFam" id="1.20.5.4010:FF:000001">
    <property type="entry name" value="protein quaking isoform X1"/>
    <property type="match status" value="1"/>
</dbReference>
<protein>
    <submittedName>
        <fullName evidence="4">QKI, KH domain containing, RNA binding a</fullName>
    </submittedName>
</protein>
<dbReference type="GeneTree" id="ENSGT00940000165937"/>
<evidence type="ECO:0000313" key="5">
    <source>
        <dbReference type="Proteomes" id="UP000005207"/>
    </source>
</evidence>
<dbReference type="Proteomes" id="UP000005207">
    <property type="component" value="Linkage group LG19"/>
</dbReference>
<proteinExistence type="predicted"/>
<evidence type="ECO:0000259" key="3">
    <source>
        <dbReference type="Pfam" id="PF16544"/>
    </source>
</evidence>
<organism evidence="4 5">
    <name type="scientific">Oreochromis niloticus</name>
    <name type="common">Nile tilapia</name>
    <name type="synonym">Tilapia nilotica</name>
    <dbReference type="NCBI Taxonomy" id="8128"/>
    <lineage>
        <taxon>Eukaryota</taxon>
        <taxon>Metazoa</taxon>
        <taxon>Chordata</taxon>
        <taxon>Craniata</taxon>
        <taxon>Vertebrata</taxon>
        <taxon>Euteleostomi</taxon>
        <taxon>Actinopterygii</taxon>
        <taxon>Neopterygii</taxon>
        <taxon>Teleostei</taxon>
        <taxon>Neoteleostei</taxon>
        <taxon>Acanthomorphata</taxon>
        <taxon>Ovalentaria</taxon>
        <taxon>Cichlomorphae</taxon>
        <taxon>Cichliformes</taxon>
        <taxon>Cichlidae</taxon>
        <taxon>African cichlids</taxon>
        <taxon>Pseudocrenilabrinae</taxon>
        <taxon>Oreochromini</taxon>
        <taxon>Oreochromis</taxon>
    </lineage>
</organism>
<keyword evidence="1" id="KW-0507">mRNA processing</keyword>
<evidence type="ECO:0000313" key="4">
    <source>
        <dbReference type="Ensembl" id="ENSONIP00000047775.1"/>
    </source>
</evidence>
<feature type="domain" description="STAR protein homodimerisation region" evidence="3">
    <location>
        <begin position="191"/>
        <end position="227"/>
    </location>
</feature>
<name>A0A669CKC2_ORENI</name>
<dbReference type="GO" id="GO:0006397">
    <property type="term" value="P:mRNA processing"/>
    <property type="evidence" value="ECO:0007669"/>
    <property type="project" value="UniProtKB-KW"/>
</dbReference>